<dbReference type="OrthoDB" id="5524718at2"/>
<evidence type="ECO:0000313" key="1">
    <source>
        <dbReference type="EMBL" id="RKH07046.1"/>
    </source>
</evidence>
<reference evidence="2" key="1">
    <citation type="submission" date="2018-09" db="EMBL/GenBank/DDBJ databases">
        <authorList>
            <person name="Livingstone P.G."/>
            <person name="Whitworth D.E."/>
        </authorList>
    </citation>
    <scope>NUCLEOTIDE SEQUENCE [LARGE SCALE GENOMIC DNA]</scope>
    <source>
        <strain evidence="2">CA043D</strain>
    </source>
</reference>
<dbReference type="AlphaFoldDB" id="A0A3A8KHL6"/>
<organism evidence="1 2">
    <name type="scientific">Corallococcus carmarthensis</name>
    <dbReference type="NCBI Taxonomy" id="2316728"/>
    <lineage>
        <taxon>Bacteria</taxon>
        <taxon>Pseudomonadati</taxon>
        <taxon>Myxococcota</taxon>
        <taxon>Myxococcia</taxon>
        <taxon>Myxococcales</taxon>
        <taxon>Cystobacterineae</taxon>
        <taxon>Myxococcaceae</taxon>
        <taxon>Corallococcus</taxon>
    </lineage>
</organism>
<dbReference type="EMBL" id="RAWE01000006">
    <property type="protein sequence ID" value="RKH07046.1"/>
    <property type="molecule type" value="Genomic_DNA"/>
</dbReference>
<dbReference type="Proteomes" id="UP000268313">
    <property type="component" value="Unassembled WGS sequence"/>
</dbReference>
<evidence type="ECO:0000313" key="2">
    <source>
        <dbReference type="Proteomes" id="UP000268313"/>
    </source>
</evidence>
<proteinExistence type="predicted"/>
<comment type="caution">
    <text evidence="1">The sequence shown here is derived from an EMBL/GenBank/DDBJ whole genome shotgun (WGS) entry which is preliminary data.</text>
</comment>
<gene>
    <name evidence="1" type="ORF">D7X32_02940</name>
</gene>
<dbReference type="RefSeq" id="WP_120600959.1">
    <property type="nucleotide sequence ID" value="NZ_RAWE01000006.1"/>
</dbReference>
<keyword evidence="2" id="KW-1185">Reference proteome</keyword>
<protein>
    <submittedName>
        <fullName evidence="1">Uncharacterized protein</fullName>
    </submittedName>
</protein>
<name>A0A3A8KHL6_9BACT</name>
<sequence length="592" mass="64482">MGEWGQITLFKTRELDVLERVISDLCVTEGLVAVPYSPRKRETWDRMQYGTGATSDRWACALGSGMHGWSIAKTAPLELLAEPGHTGESRLGKIARALGCEALHVSLYDGTAMAIAQASPTGEVVLSGYTMDGLVFHGMEMTEERAMPRIEGNSVPPSIQEALEESLSDGFDSLVEQLAGADWLDVSLRLIEGQALPTARVLSFARPELEKKPPLRVKFALEKHPLGTRYVLDEGVWLTGGSIDASDAKTGAAFVQKVAHWLDVPVSLEPSVPRSLFSIRSTPEETDPRPGVETELYSFGDNGGSEFILRIQKQQGTADIEERSPHQRRHLISQLIHGLTGARASANALYRDFQRVVEEPTTHALGTFAGERLITAWWRLGKSAIVIEGQPVLELPGLCTAIAAAGNKVALTLVTPRHVNGYSQGYGHEDPVTLRVIDIDTGDEHEVLRSDEHLMFGFSMLGFAGGVLGVRAERDGVPVVVTLDGDVVSEHPGDFRQWLRASTPLPFQVDGLYSTYETPILRAGPDAVIVAEEASPVRERAISVLDLKTRELHAFSDASGLAPVAFSARGARCLARIDDRRLFVGSRMEPSR</sequence>
<accession>A0A3A8KHL6</accession>